<proteinExistence type="predicted"/>
<reference evidence="2" key="1">
    <citation type="submission" date="2022-11" db="UniProtKB">
        <authorList>
            <consortium name="WormBaseParasite"/>
        </authorList>
    </citation>
    <scope>IDENTIFICATION</scope>
</reference>
<evidence type="ECO:0000313" key="1">
    <source>
        <dbReference type="Proteomes" id="UP000887565"/>
    </source>
</evidence>
<dbReference type="Gene3D" id="3.30.470.20">
    <property type="entry name" value="ATP-grasp fold, B domain"/>
    <property type="match status" value="1"/>
</dbReference>
<accession>A0A915HLM1</accession>
<keyword evidence="1" id="KW-1185">Reference proteome</keyword>
<name>A0A915HLM1_ROMCU</name>
<protein>
    <submittedName>
        <fullName evidence="2">Uncharacterized protein</fullName>
    </submittedName>
</protein>
<organism evidence="1 2">
    <name type="scientific">Romanomermis culicivorax</name>
    <name type="common">Nematode worm</name>
    <dbReference type="NCBI Taxonomy" id="13658"/>
    <lineage>
        <taxon>Eukaryota</taxon>
        <taxon>Metazoa</taxon>
        <taxon>Ecdysozoa</taxon>
        <taxon>Nematoda</taxon>
        <taxon>Enoplea</taxon>
        <taxon>Dorylaimia</taxon>
        <taxon>Mermithida</taxon>
        <taxon>Mermithoidea</taxon>
        <taxon>Mermithidae</taxon>
        <taxon>Romanomermis</taxon>
    </lineage>
</organism>
<sequence length="190" mass="22001">MLEDFGGAATIERFIDGPEYTILVAENPHDENDPLVFTPMQYHFLNGHTFKHFDLKWSTNCSSVKYVPVTDQKLAQHLKEVECLTKWTILIKSIRELPKFRENDQNLRDQHRPVGFDGFIKLIVKAALKRKEKSTPRYKIEYDTEKGFHLVAARDITVGEKIYSDEVATLTSAKYVRDHWTEQGDSVRAS</sequence>
<dbReference type="AlphaFoldDB" id="A0A915HLM1"/>
<dbReference type="Proteomes" id="UP000887565">
    <property type="component" value="Unplaced"/>
</dbReference>
<evidence type="ECO:0000313" key="2">
    <source>
        <dbReference type="WBParaSite" id="nRc.2.0.1.t02242-RA"/>
    </source>
</evidence>
<dbReference type="WBParaSite" id="nRc.2.0.1.t02242-RA">
    <property type="protein sequence ID" value="nRc.2.0.1.t02242-RA"/>
    <property type="gene ID" value="nRc.2.0.1.g02242"/>
</dbReference>